<feature type="domain" description="Transcription factor zinc-finger" evidence="1">
    <location>
        <begin position="3"/>
        <end position="37"/>
    </location>
</feature>
<evidence type="ECO:0000313" key="3">
    <source>
        <dbReference type="Proteomes" id="UP000178632"/>
    </source>
</evidence>
<organism evidence="2 3">
    <name type="scientific">Candidatus Staskawiczbacteria bacterium RIFCSPLOWO2_12_FULL_37_15</name>
    <dbReference type="NCBI Taxonomy" id="1802218"/>
    <lineage>
        <taxon>Bacteria</taxon>
        <taxon>Candidatus Staskawicziibacteriota</taxon>
    </lineage>
</organism>
<name>A0A1G2IPE2_9BACT</name>
<dbReference type="Proteomes" id="UP000178632">
    <property type="component" value="Unassembled WGS sequence"/>
</dbReference>
<comment type="caution">
    <text evidence="2">The sequence shown here is derived from an EMBL/GenBank/DDBJ whole genome shotgun (WGS) entry which is preliminary data.</text>
</comment>
<feature type="domain" description="Transcription factor zinc-finger" evidence="1">
    <location>
        <begin position="70"/>
        <end position="110"/>
    </location>
</feature>
<gene>
    <name evidence="2" type="ORF">A3G45_01860</name>
</gene>
<dbReference type="Pfam" id="PF13453">
    <property type="entry name" value="Zn_ribbon_TFIIB"/>
    <property type="match status" value="2"/>
</dbReference>
<evidence type="ECO:0000313" key="2">
    <source>
        <dbReference type="EMBL" id="OGZ76502.1"/>
    </source>
</evidence>
<sequence>MECPRDNEKLEKVLFHNIEADYCPECLGIWFDKDELRLAKDDKDKQLNWLDFDIWRDTSRFDFLRTQRLCPVCRVMLVEVKYDDSKVKIDFCKHCQGIWLDRGEFKQIMNYMKRKADYEILHRYTINLTKELWEVFSGPEKFRDELADFFMLLKLFNYKFIVQHPFLNYLIENSQK</sequence>
<accession>A0A1G2IPE2</accession>
<evidence type="ECO:0000259" key="1">
    <source>
        <dbReference type="Pfam" id="PF13453"/>
    </source>
</evidence>
<protein>
    <recommendedName>
        <fullName evidence="1">Transcription factor zinc-finger domain-containing protein</fullName>
    </recommendedName>
</protein>
<dbReference type="InterPro" id="IPR027392">
    <property type="entry name" value="TF_Znf"/>
</dbReference>
<dbReference type="EMBL" id="MHPE01000033">
    <property type="protein sequence ID" value="OGZ76502.1"/>
    <property type="molecule type" value="Genomic_DNA"/>
</dbReference>
<proteinExistence type="predicted"/>
<dbReference type="AlphaFoldDB" id="A0A1G2IPE2"/>
<reference evidence="2 3" key="1">
    <citation type="journal article" date="2016" name="Nat. Commun.">
        <title>Thousands of microbial genomes shed light on interconnected biogeochemical processes in an aquifer system.</title>
        <authorList>
            <person name="Anantharaman K."/>
            <person name="Brown C.T."/>
            <person name="Hug L.A."/>
            <person name="Sharon I."/>
            <person name="Castelle C.J."/>
            <person name="Probst A.J."/>
            <person name="Thomas B.C."/>
            <person name="Singh A."/>
            <person name="Wilkins M.J."/>
            <person name="Karaoz U."/>
            <person name="Brodie E.L."/>
            <person name="Williams K.H."/>
            <person name="Hubbard S.S."/>
            <person name="Banfield J.F."/>
        </authorList>
    </citation>
    <scope>NUCLEOTIDE SEQUENCE [LARGE SCALE GENOMIC DNA]</scope>
</reference>